<evidence type="ECO:0000313" key="2">
    <source>
        <dbReference type="EMBL" id="KAL3307974.1"/>
    </source>
</evidence>
<keyword evidence="3" id="KW-1185">Reference proteome</keyword>
<gene>
    <name evidence="2" type="ORF">Ciccas_013501</name>
</gene>
<comment type="caution">
    <text evidence="2">The sequence shown here is derived from an EMBL/GenBank/DDBJ whole genome shotgun (WGS) entry which is preliminary data.</text>
</comment>
<feature type="region of interest" description="Disordered" evidence="1">
    <location>
        <begin position="262"/>
        <end position="298"/>
    </location>
</feature>
<dbReference type="Proteomes" id="UP001626550">
    <property type="component" value="Unassembled WGS sequence"/>
</dbReference>
<protein>
    <submittedName>
        <fullName evidence="2">Uncharacterized protein</fullName>
    </submittedName>
</protein>
<reference evidence="2 3" key="1">
    <citation type="submission" date="2024-11" db="EMBL/GenBank/DDBJ databases">
        <title>Adaptive evolution of stress response genes in parasites aligns with host niche diversity.</title>
        <authorList>
            <person name="Hahn C."/>
            <person name="Resl P."/>
        </authorList>
    </citation>
    <scope>NUCLEOTIDE SEQUENCE [LARGE SCALE GENOMIC DNA]</scope>
    <source>
        <strain evidence="2">EGGRZ-B1_66</strain>
        <tissue evidence="2">Body</tissue>
    </source>
</reference>
<feature type="compositionally biased region" description="Basic and acidic residues" evidence="1">
    <location>
        <begin position="278"/>
        <end position="298"/>
    </location>
</feature>
<organism evidence="2 3">
    <name type="scientific">Cichlidogyrus casuarinus</name>
    <dbReference type="NCBI Taxonomy" id="1844966"/>
    <lineage>
        <taxon>Eukaryota</taxon>
        <taxon>Metazoa</taxon>
        <taxon>Spiralia</taxon>
        <taxon>Lophotrochozoa</taxon>
        <taxon>Platyhelminthes</taxon>
        <taxon>Monogenea</taxon>
        <taxon>Monopisthocotylea</taxon>
        <taxon>Dactylogyridea</taxon>
        <taxon>Ancyrocephalidae</taxon>
        <taxon>Cichlidogyrus</taxon>
    </lineage>
</organism>
<sequence length="298" mass="31722">MESALHTLAMLSTSRDDQVQQKRPKMQAKQVAKSLSSSTTVTMATKVMPTPNESQLLDSVRDSLGATNALTALSNAEKMTSNPVPQLLASVGLVAAATPQVLLPSNGHQLMLGRQSAAFKTPSGSIITGILLPPTVSSAMEPQLATSVIIQNNNPVPSVLATRSAKNSSRTFSLLASKQPFAASTNFQRILPKPTVLSTNEVPNGMLAMVLPSKMNLSASWNGRKNLVPVSQGLKNKASTLSTFQTMQRRKLVEAAEALLAKTDHLQSSSSRPAPGIRRSEAKKKDTTMKKEEGEIAP</sequence>
<proteinExistence type="predicted"/>
<evidence type="ECO:0000313" key="3">
    <source>
        <dbReference type="Proteomes" id="UP001626550"/>
    </source>
</evidence>
<accession>A0ABD2PL77</accession>
<dbReference type="AlphaFoldDB" id="A0ABD2PL77"/>
<name>A0ABD2PL77_9PLAT</name>
<evidence type="ECO:0000256" key="1">
    <source>
        <dbReference type="SAM" id="MobiDB-lite"/>
    </source>
</evidence>
<feature type="region of interest" description="Disordered" evidence="1">
    <location>
        <begin position="1"/>
        <end position="24"/>
    </location>
</feature>
<dbReference type="EMBL" id="JBJKFK010006109">
    <property type="protein sequence ID" value="KAL3307974.1"/>
    <property type="molecule type" value="Genomic_DNA"/>
</dbReference>